<name>A0A0C1XZK0_9BURK</name>
<dbReference type="AlphaFoldDB" id="A0A0C1XZK0"/>
<gene>
    <name evidence="3" type="ORF">TSA66_04315</name>
</gene>
<keyword evidence="4" id="KW-1185">Reference proteome</keyword>
<dbReference type="Proteomes" id="UP000031572">
    <property type="component" value="Unassembled WGS sequence"/>
</dbReference>
<dbReference type="EMBL" id="JWJG01000028">
    <property type="protein sequence ID" value="KIF80208.1"/>
    <property type="molecule type" value="Genomic_DNA"/>
</dbReference>
<dbReference type="Gene3D" id="3.40.50.10610">
    <property type="entry name" value="ABC-type transport auxiliary lipoprotein component"/>
    <property type="match status" value="1"/>
</dbReference>
<comment type="caution">
    <text evidence="3">The sequence shown here is derived from an EMBL/GenBank/DDBJ whole genome shotgun (WGS) entry which is preliminary data.</text>
</comment>
<dbReference type="Pfam" id="PF03886">
    <property type="entry name" value="ABC_trans_aux"/>
    <property type="match status" value="1"/>
</dbReference>
<feature type="signal peptide" evidence="1">
    <location>
        <begin position="1"/>
        <end position="21"/>
    </location>
</feature>
<evidence type="ECO:0000313" key="3">
    <source>
        <dbReference type="EMBL" id="KIF80208.1"/>
    </source>
</evidence>
<evidence type="ECO:0000259" key="2">
    <source>
        <dbReference type="Pfam" id="PF03886"/>
    </source>
</evidence>
<accession>A0A0C1XZK0</accession>
<dbReference type="PROSITE" id="PS51257">
    <property type="entry name" value="PROKAR_LIPOPROTEIN"/>
    <property type="match status" value="1"/>
</dbReference>
<dbReference type="OrthoDB" id="1494661at2"/>
<evidence type="ECO:0000256" key="1">
    <source>
        <dbReference type="SAM" id="SignalP"/>
    </source>
</evidence>
<keyword evidence="1" id="KW-0732">Signal</keyword>
<dbReference type="InterPro" id="IPR005586">
    <property type="entry name" value="ABC_trans_aux"/>
</dbReference>
<sequence>MRTRPAFALAAAILAQAFFLAACRTPPQETFYTLSPAPAPMPAEARSQARFTVAVGPVTVPEMVDRPQLVVRRSPNRVDVLEHHRWAQPLGAEIARVLAADLAGRLPDARTVSAGGQAGERADYRIALDIEQFDAVPGQGVTVLAAWSVRHEGTTLHAGRSALREAVQADGYEALAAAYARALARMSAEIAAVVHSLVISKK</sequence>
<proteinExistence type="predicted"/>
<evidence type="ECO:0000313" key="4">
    <source>
        <dbReference type="Proteomes" id="UP000031572"/>
    </source>
</evidence>
<feature type="chain" id="PRO_5002143379" description="ABC-type transport auxiliary lipoprotein component domain-containing protein" evidence="1">
    <location>
        <begin position="22"/>
        <end position="202"/>
    </location>
</feature>
<organism evidence="3 4">
    <name type="scientific">Noviherbaspirillum autotrophicum</name>
    <dbReference type="NCBI Taxonomy" id="709839"/>
    <lineage>
        <taxon>Bacteria</taxon>
        <taxon>Pseudomonadati</taxon>
        <taxon>Pseudomonadota</taxon>
        <taxon>Betaproteobacteria</taxon>
        <taxon>Burkholderiales</taxon>
        <taxon>Oxalobacteraceae</taxon>
        <taxon>Noviherbaspirillum</taxon>
    </lineage>
</organism>
<reference evidence="3 4" key="1">
    <citation type="submission" date="2014-12" db="EMBL/GenBank/DDBJ databases">
        <title>Denitrispirillum autotrophicum gen. nov., sp. nov., Denitrifying, Facultatively Autotrophic Bacteria Isolated from Rice Paddy Soil.</title>
        <authorList>
            <person name="Ishii S."/>
            <person name="Ashida N."/>
            <person name="Ohno H."/>
            <person name="Otsuka S."/>
            <person name="Yokota A."/>
            <person name="Senoo K."/>
        </authorList>
    </citation>
    <scope>NUCLEOTIDE SEQUENCE [LARGE SCALE GENOMIC DNA]</scope>
    <source>
        <strain evidence="3 4">TSA66</strain>
    </source>
</reference>
<dbReference type="SUPFAM" id="SSF159594">
    <property type="entry name" value="XCC0632-like"/>
    <property type="match status" value="1"/>
</dbReference>
<dbReference type="RefSeq" id="WP_040039123.1">
    <property type="nucleotide sequence ID" value="NZ_JWJG01000028.1"/>
</dbReference>
<feature type="domain" description="ABC-type transport auxiliary lipoprotein component" evidence="2">
    <location>
        <begin position="32"/>
        <end position="191"/>
    </location>
</feature>
<dbReference type="STRING" id="709839.TSA66_04315"/>
<protein>
    <recommendedName>
        <fullName evidence="2">ABC-type transport auxiliary lipoprotein component domain-containing protein</fullName>
    </recommendedName>
</protein>